<gene>
    <name evidence="1" type="ORF">M9458_038310</name>
</gene>
<comment type="caution">
    <text evidence="1">The sequence shown here is derived from an EMBL/GenBank/DDBJ whole genome shotgun (WGS) entry which is preliminary data.</text>
</comment>
<protein>
    <submittedName>
        <fullName evidence="1">Uncharacterized protein</fullName>
    </submittedName>
</protein>
<dbReference type="SUPFAM" id="SSF49785">
    <property type="entry name" value="Galactose-binding domain-like"/>
    <property type="match status" value="1"/>
</dbReference>
<reference evidence="1 2" key="1">
    <citation type="submission" date="2024-05" db="EMBL/GenBank/DDBJ databases">
        <title>Genome sequencing and assembly of Indian major carp, Cirrhinus mrigala (Hamilton, 1822).</title>
        <authorList>
            <person name="Mohindra V."/>
            <person name="Chowdhury L.M."/>
            <person name="Lal K."/>
            <person name="Jena J.K."/>
        </authorList>
    </citation>
    <scope>NUCLEOTIDE SEQUENCE [LARGE SCALE GENOMIC DNA]</scope>
    <source>
        <strain evidence="1">CM1030</strain>
        <tissue evidence="1">Blood</tissue>
    </source>
</reference>
<feature type="non-terminal residue" evidence="1">
    <location>
        <position position="60"/>
    </location>
</feature>
<dbReference type="InterPro" id="IPR008979">
    <property type="entry name" value="Galactose-bd-like_sf"/>
</dbReference>
<dbReference type="Gene3D" id="2.60.120.260">
    <property type="entry name" value="Galactose-binding domain-like"/>
    <property type="match status" value="1"/>
</dbReference>
<evidence type="ECO:0000313" key="1">
    <source>
        <dbReference type="EMBL" id="KAL0166466.1"/>
    </source>
</evidence>
<dbReference type="Proteomes" id="UP001529510">
    <property type="component" value="Unassembled WGS sequence"/>
</dbReference>
<sequence length="60" mass="6736">MCLNRAATIEHIPAGATETFEFKPITGRYVNIFLPGYGKYLTLCEVEVFAGKGKREKKNL</sequence>
<organism evidence="1 2">
    <name type="scientific">Cirrhinus mrigala</name>
    <name type="common">Mrigala</name>
    <dbReference type="NCBI Taxonomy" id="683832"/>
    <lineage>
        <taxon>Eukaryota</taxon>
        <taxon>Metazoa</taxon>
        <taxon>Chordata</taxon>
        <taxon>Craniata</taxon>
        <taxon>Vertebrata</taxon>
        <taxon>Euteleostomi</taxon>
        <taxon>Actinopterygii</taxon>
        <taxon>Neopterygii</taxon>
        <taxon>Teleostei</taxon>
        <taxon>Ostariophysi</taxon>
        <taxon>Cypriniformes</taxon>
        <taxon>Cyprinidae</taxon>
        <taxon>Labeoninae</taxon>
        <taxon>Labeonini</taxon>
        <taxon>Cirrhinus</taxon>
    </lineage>
</organism>
<dbReference type="AlphaFoldDB" id="A0ABD0NYU7"/>
<dbReference type="EMBL" id="JAMKFB020000019">
    <property type="protein sequence ID" value="KAL0166466.1"/>
    <property type="molecule type" value="Genomic_DNA"/>
</dbReference>
<accession>A0ABD0NYU7</accession>
<name>A0ABD0NYU7_CIRMR</name>
<proteinExistence type="predicted"/>
<keyword evidence="2" id="KW-1185">Reference proteome</keyword>
<evidence type="ECO:0000313" key="2">
    <source>
        <dbReference type="Proteomes" id="UP001529510"/>
    </source>
</evidence>